<protein>
    <submittedName>
        <fullName evidence="1">Uncharacterized protein</fullName>
    </submittedName>
</protein>
<comment type="caution">
    <text evidence="1">The sequence shown here is derived from an EMBL/GenBank/DDBJ whole genome shotgun (WGS) entry which is preliminary data.</text>
</comment>
<gene>
    <name evidence="1" type="ORF">APZ42_033793</name>
</gene>
<evidence type="ECO:0000313" key="1">
    <source>
        <dbReference type="EMBL" id="KZS03468.1"/>
    </source>
</evidence>
<dbReference type="AlphaFoldDB" id="A0A164KR34"/>
<proteinExistence type="predicted"/>
<dbReference type="PANTHER" id="PTHR21301:SF12">
    <property type="match status" value="1"/>
</dbReference>
<accession>A0A164KR34</accession>
<reference evidence="1 2" key="1">
    <citation type="submission" date="2016-03" db="EMBL/GenBank/DDBJ databases">
        <title>EvidentialGene: Evidence-directed Construction of Genes on Genomes.</title>
        <authorList>
            <person name="Gilbert D.G."/>
            <person name="Choi J.-H."/>
            <person name="Mockaitis K."/>
            <person name="Colbourne J."/>
            <person name="Pfrender M."/>
        </authorList>
    </citation>
    <scope>NUCLEOTIDE SEQUENCE [LARGE SCALE GENOMIC DNA]</scope>
    <source>
        <strain evidence="1 2">Xinb3</strain>
        <tissue evidence="1">Complete organism</tissue>
    </source>
</reference>
<dbReference type="OrthoDB" id="6379939at2759"/>
<dbReference type="Proteomes" id="UP000076858">
    <property type="component" value="Unassembled WGS sequence"/>
</dbReference>
<sequence>MSVYFANCKMYYRTACILPPLSPPGLLYLGRYIDDLTGVWTGLSDAITDIFQPVVNSDIRLTFVIGVESIEALNLTVSIEPDGSILSKLYKKPMEGTQFVHWDSYHTFASRKAILFSHLLRLKRNCTFDKDFRRQATILL</sequence>
<dbReference type="EMBL" id="LRGB01003258">
    <property type="protein sequence ID" value="KZS03468.1"/>
    <property type="molecule type" value="Genomic_DNA"/>
</dbReference>
<dbReference type="PANTHER" id="PTHR21301">
    <property type="entry name" value="REVERSE TRANSCRIPTASE"/>
    <property type="match status" value="1"/>
</dbReference>
<name>A0A164KR34_9CRUS</name>
<keyword evidence="2" id="KW-1185">Reference proteome</keyword>
<evidence type="ECO:0000313" key="2">
    <source>
        <dbReference type="Proteomes" id="UP000076858"/>
    </source>
</evidence>
<organism evidence="1 2">
    <name type="scientific">Daphnia magna</name>
    <dbReference type="NCBI Taxonomy" id="35525"/>
    <lineage>
        <taxon>Eukaryota</taxon>
        <taxon>Metazoa</taxon>
        <taxon>Ecdysozoa</taxon>
        <taxon>Arthropoda</taxon>
        <taxon>Crustacea</taxon>
        <taxon>Branchiopoda</taxon>
        <taxon>Diplostraca</taxon>
        <taxon>Cladocera</taxon>
        <taxon>Anomopoda</taxon>
        <taxon>Daphniidae</taxon>
        <taxon>Daphnia</taxon>
    </lineage>
</organism>